<organism evidence="7 8">
    <name type="scientific">Methylobacterium variabile</name>
    <dbReference type="NCBI Taxonomy" id="298794"/>
    <lineage>
        <taxon>Bacteria</taxon>
        <taxon>Pseudomonadati</taxon>
        <taxon>Pseudomonadota</taxon>
        <taxon>Alphaproteobacteria</taxon>
        <taxon>Hyphomicrobiales</taxon>
        <taxon>Methylobacteriaceae</taxon>
        <taxon>Methylobacterium</taxon>
    </lineage>
</organism>
<dbReference type="GO" id="GO:0005737">
    <property type="term" value="C:cytoplasm"/>
    <property type="evidence" value="ECO:0007669"/>
    <property type="project" value="TreeGrafter"/>
</dbReference>
<evidence type="ECO:0000313" key="8">
    <source>
        <dbReference type="Proteomes" id="UP000035955"/>
    </source>
</evidence>
<dbReference type="InterPro" id="IPR016156">
    <property type="entry name" value="FAD/NAD-linked_Rdtase_dimer_sf"/>
</dbReference>
<dbReference type="OrthoDB" id="7809559at2"/>
<evidence type="ECO:0000259" key="6">
    <source>
        <dbReference type="Pfam" id="PF14759"/>
    </source>
</evidence>
<dbReference type="PRINTS" id="PR00368">
    <property type="entry name" value="FADPNR"/>
</dbReference>
<dbReference type="PANTHER" id="PTHR43557">
    <property type="entry name" value="APOPTOSIS-INDUCING FACTOR 1"/>
    <property type="match status" value="1"/>
</dbReference>
<keyword evidence="2" id="KW-0285">Flavoprotein</keyword>
<evidence type="ECO:0000256" key="4">
    <source>
        <dbReference type="ARBA" id="ARBA00023002"/>
    </source>
</evidence>
<dbReference type="AlphaFoldDB" id="A0A0J6SDZ5"/>
<keyword evidence="3" id="KW-0274">FAD</keyword>
<evidence type="ECO:0000313" key="7">
    <source>
        <dbReference type="EMBL" id="KMO33445.1"/>
    </source>
</evidence>
<dbReference type="Gene3D" id="3.30.390.30">
    <property type="match status" value="1"/>
</dbReference>
<dbReference type="InterPro" id="IPR023753">
    <property type="entry name" value="FAD/NAD-binding_dom"/>
</dbReference>
<feature type="domain" description="Reductase C-terminal" evidence="6">
    <location>
        <begin position="324"/>
        <end position="407"/>
    </location>
</feature>
<dbReference type="InterPro" id="IPR050446">
    <property type="entry name" value="FAD-oxidoreductase/Apoptosis"/>
</dbReference>
<dbReference type="PANTHER" id="PTHR43557:SF2">
    <property type="entry name" value="RIESKE DOMAIN-CONTAINING PROTEIN-RELATED"/>
    <property type="match status" value="1"/>
</dbReference>
<evidence type="ECO:0000259" key="5">
    <source>
        <dbReference type="Pfam" id="PF07992"/>
    </source>
</evidence>
<reference evidence="7 8" key="1">
    <citation type="submission" date="2015-03" db="EMBL/GenBank/DDBJ databases">
        <title>Genome sequencing of Methylobacterium variabile DSM 16961.</title>
        <authorList>
            <person name="Chaudhry V."/>
            <person name="Patil P.B."/>
        </authorList>
    </citation>
    <scope>NUCLEOTIDE SEQUENCE [LARGE SCALE GENOMIC DNA]</scope>
    <source>
        <strain evidence="7 8">DSM 16961</strain>
    </source>
</reference>
<evidence type="ECO:0000256" key="2">
    <source>
        <dbReference type="ARBA" id="ARBA00022630"/>
    </source>
</evidence>
<sequence>MSAGGTIVVVGAGQAGFQAAASLREAGFDGSLTIVGDEPVAPYQRPPLSKAYLAGKATAGTLALRPASFYADHRIALRLGTRAAALDRAGRQVALASGERLAYDHLILATGARNRPLPVPGADLAGVLQLRTLADADSIQARLAGVETVVVVGAGFIGLEFAAVAAARAIAVTVVEAAGSVMSRAVSQATSAFFRQAHEAAGIRFVLGASAERIAGADGRVTAVETTDGRSLPADLVLVGIGVVPNADLAAEAGLAVADGILVDHTLLTSDPAVSAIGDCAVFPSPFAGRAPTRIESVQNAVDQARCVAARLTGRAAPYAALPWFWSDQGRLKLQIAGLARPHDRAVTRGDPATGAFSVFCYRHGHLVGVESVNRPADHMIARRLIAERLPLAPEQAADPAFDLRALVRAAAAA</sequence>
<accession>A0A0J6SDZ5</accession>
<dbReference type="SUPFAM" id="SSF51905">
    <property type="entry name" value="FAD/NAD(P)-binding domain"/>
    <property type="match status" value="2"/>
</dbReference>
<dbReference type="GO" id="GO:0016651">
    <property type="term" value="F:oxidoreductase activity, acting on NAD(P)H"/>
    <property type="evidence" value="ECO:0007669"/>
    <property type="project" value="TreeGrafter"/>
</dbReference>
<dbReference type="Proteomes" id="UP000035955">
    <property type="component" value="Unassembled WGS sequence"/>
</dbReference>
<dbReference type="Gene3D" id="3.50.50.60">
    <property type="entry name" value="FAD/NAD(P)-binding domain"/>
    <property type="match status" value="2"/>
</dbReference>
<dbReference type="PATRIC" id="fig|298794.3.peg.1513"/>
<dbReference type="Pfam" id="PF14759">
    <property type="entry name" value="Reductase_C"/>
    <property type="match status" value="1"/>
</dbReference>
<dbReference type="EMBL" id="LABY01000152">
    <property type="protein sequence ID" value="KMO33445.1"/>
    <property type="molecule type" value="Genomic_DNA"/>
</dbReference>
<evidence type="ECO:0000256" key="3">
    <source>
        <dbReference type="ARBA" id="ARBA00022827"/>
    </source>
</evidence>
<dbReference type="Pfam" id="PF07992">
    <property type="entry name" value="Pyr_redox_2"/>
    <property type="match status" value="1"/>
</dbReference>
<keyword evidence="8" id="KW-1185">Reference proteome</keyword>
<comment type="cofactor">
    <cofactor evidence="1">
        <name>FAD</name>
        <dbReference type="ChEBI" id="CHEBI:57692"/>
    </cofactor>
</comment>
<protein>
    <submittedName>
        <fullName evidence="7">Pyridine nucleotide-disulfide oxidoreductase</fullName>
    </submittedName>
</protein>
<dbReference type="InterPro" id="IPR028202">
    <property type="entry name" value="Reductase_C"/>
</dbReference>
<feature type="domain" description="FAD/NAD(P)-binding" evidence="5">
    <location>
        <begin position="6"/>
        <end position="305"/>
    </location>
</feature>
<dbReference type="RefSeq" id="WP_048446126.1">
    <property type="nucleotide sequence ID" value="NZ_LABY01000152.1"/>
</dbReference>
<dbReference type="SUPFAM" id="SSF55424">
    <property type="entry name" value="FAD/NAD-linked reductases, dimerisation (C-terminal) domain"/>
    <property type="match status" value="1"/>
</dbReference>
<gene>
    <name evidence="7" type="ORF">VQ02_20840</name>
</gene>
<proteinExistence type="predicted"/>
<evidence type="ECO:0000256" key="1">
    <source>
        <dbReference type="ARBA" id="ARBA00001974"/>
    </source>
</evidence>
<dbReference type="PRINTS" id="PR00411">
    <property type="entry name" value="PNDRDTASEI"/>
</dbReference>
<dbReference type="InterPro" id="IPR036188">
    <property type="entry name" value="FAD/NAD-bd_sf"/>
</dbReference>
<keyword evidence="4" id="KW-0560">Oxidoreductase</keyword>
<name>A0A0J6SDZ5_9HYPH</name>
<comment type="caution">
    <text evidence="7">The sequence shown here is derived from an EMBL/GenBank/DDBJ whole genome shotgun (WGS) entry which is preliminary data.</text>
</comment>